<keyword evidence="2" id="KW-0946">Virion</keyword>
<dbReference type="Pfam" id="PF05067">
    <property type="entry name" value="Mn_catalase"/>
    <property type="match status" value="1"/>
</dbReference>
<keyword evidence="3" id="KW-1185">Reference proteome</keyword>
<dbReference type="RefSeq" id="WP_067206819.1">
    <property type="nucleotide sequence ID" value="NZ_CP014616.1"/>
</dbReference>
<dbReference type="CDD" id="cd01051">
    <property type="entry name" value="Mn_catalase"/>
    <property type="match status" value="1"/>
</dbReference>
<sequence length="189" mass="21584">MWVYEKKLLYPVEVGTCNPTLAKYLMEQYGGADGELAAALRYMNQRYTVPSKVIGVLTDIATEEFSHLEMLATMIYKLTKDATPEQLVEAGLGAHFVNHGHDLFYENAGGVPFTATYIQAKGDPIADLYEDIAAEEKARATYQWLIDVSDDPLINDSLRFLRERENIHSLRFRESVELLKDERDRKKVF</sequence>
<dbReference type="InterPro" id="IPR009078">
    <property type="entry name" value="Ferritin-like_SF"/>
</dbReference>
<accession>A0ABV2KA86</accession>
<keyword evidence="2" id="KW-0167">Capsid protein</keyword>
<comment type="caution">
    <text evidence="2">The sequence shown here is derived from an EMBL/GenBank/DDBJ whole genome shotgun (WGS) entry which is preliminary data.</text>
</comment>
<dbReference type="InterPro" id="IPR039377">
    <property type="entry name" value="Mn_catalase_dom"/>
</dbReference>
<proteinExistence type="inferred from homology"/>
<dbReference type="Gene3D" id="1.20.1260.10">
    <property type="match status" value="1"/>
</dbReference>
<dbReference type="Proteomes" id="UP001549104">
    <property type="component" value="Unassembled WGS sequence"/>
</dbReference>
<gene>
    <name evidence="2" type="ORF">ABIC55_003063</name>
</gene>
<comment type="similarity">
    <text evidence="1">Belongs to the manganese catalase family.</text>
</comment>
<dbReference type="EMBL" id="JBEPME010000004">
    <property type="protein sequence ID" value="MET3657966.1"/>
    <property type="molecule type" value="Genomic_DNA"/>
</dbReference>
<reference evidence="2 3" key="1">
    <citation type="submission" date="2024-06" db="EMBL/GenBank/DDBJ databases">
        <title>Sorghum-associated microbial communities from plants grown in Nebraska, USA.</title>
        <authorList>
            <person name="Schachtman D."/>
        </authorList>
    </citation>
    <scope>NUCLEOTIDE SEQUENCE [LARGE SCALE GENOMIC DNA]</scope>
    <source>
        <strain evidence="2 3">1288</strain>
    </source>
</reference>
<protein>
    <submittedName>
        <fullName evidence="2">Spore coat protein JC</fullName>
    </submittedName>
</protein>
<evidence type="ECO:0000313" key="2">
    <source>
        <dbReference type="EMBL" id="MET3657966.1"/>
    </source>
</evidence>
<dbReference type="SUPFAM" id="SSF47240">
    <property type="entry name" value="Ferritin-like"/>
    <property type="match status" value="1"/>
</dbReference>
<evidence type="ECO:0000256" key="1">
    <source>
        <dbReference type="ARBA" id="ARBA00007644"/>
    </source>
</evidence>
<name>A0ABV2KA86_SPOPS</name>
<organism evidence="2 3">
    <name type="scientific">Sporosarcina psychrophila</name>
    <name type="common">Bacillus psychrophilus</name>
    <dbReference type="NCBI Taxonomy" id="1476"/>
    <lineage>
        <taxon>Bacteria</taxon>
        <taxon>Bacillati</taxon>
        <taxon>Bacillota</taxon>
        <taxon>Bacilli</taxon>
        <taxon>Bacillales</taxon>
        <taxon>Caryophanaceae</taxon>
        <taxon>Sporosarcina</taxon>
    </lineage>
</organism>
<evidence type="ECO:0000313" key="3">
    <source>
        <dbReference type="Proteomes" id="UP001549104"/>
    </source>
</evidence>
<dbReference type="InterPro" id="IPR012347">
    <property type="entry name" value="Ferritin-like"/>
</dbReference>
<dbReference type="InterPro" id="IPR007760">
    <property type="entry name" value="Mn_catalase"/>
</dbReference>